<organism evidence="3">
    <name type="scientific">Homalodisca liturata</name>
    <dbReference type="NCBI Taxonomy" id="320908"/>
    <lineage>
        <taxon>Eukaryota</taxon>
        <taxon>Metazoa</taxon>
        <taxon>Ecdysozoa</taxon>
        <taxon>Arthropoda</taxon>
        <taxon>Hexapoda</taxon>
        <taxon>Insecta</taxon>
        <taxon>Pterygota</taxon>
        <taxon>Neoptera</taxon>
        <taxon>Paraneoptera</taxon>
        <taxon>Hemiptera</taxon>
        <taxon>Auchenorrhyncha</taxon>
        <taxon>Membracoidea</taxon>
        <taxon>Cicadellidae</taxon>
        <taxon>Cicadellinae</taxon>
        <taxon>Proconiini</taxon>
        <taxon>Homalodisca</taxon>
    </lineage>
</organism>
<feature type="compositionally biased region" description="Polar residues" evidence="1">
    <location>
        <begin position="60"/>
        <end position="83"/>
    </location>
</feature>
<feature type="non-terminal residue" evidence="3">
    <location>
        <position position="103"/>
    </location>
</feature>
<name>A0A1B6J605_9HEMI</name>
<accession>A0A1B6J605</accession>
<sequence>MVVFITFWGAIVALTLGLLLDASSAELPGPLKYTQVNSSHPSGYSELSDSLQPFTILQAPTTLQSSNSSEPQEYTTTQGSPQLPTALLPQPSSQPQEYTPTLG</sequence>
<protein>
    <submittedName>
        <fullName evidence="3">Uncharacterized protein</fullName>
    </submittedName>
</protein>
<gene>
    <name evidence="3" type="ORF">g.57364</name>
</gene>
<evidence type="ECO:0000313" key="3">
    <source>
        <dbReference type="EMBL" id="JAS94625.1"/>
    </source>
</evidence>
<evidence type="ECO:0000256" key="2">
    <source>
        <dbReference type="SAM" id="SignalP"/>
    </source>
</evidence>
<feature type="chain" id="PRO_5008585577" evidence="2">
    <location>
        <begin position="26"/>
        <end position="103"/>
    </location>
</feature>
<dbReference type="AlphaFoldDB" id="A0A1B6J605"/>
<feature type="region of interest" description="Disordered" evidence="1">
    <location>
        <begin position="60"/>
        <end position="103"/>
    </location>
</feature>
<keyword evidence="2" id="KW-0732">Signal</keyword>
<evidence type="ECO:0000256" key="1">
    <source>
        <dbReference type="SAM" id="MobiDB-lite"/>
    </source>
</evidence>
<feature type="signal peptide" evidence="2">
    <location>
        <begin position="1"/>
        <end position="25"/>
    </location>
</feature>
<dbReference type="EMBL" id="GECU01013081">
    <property type="protein sequence ID" value="JAS94625.1"/>
    <property type="molecule type" value="Transcribed_RNA"/>
</dbReference>
<feature type="compositionally biased region" description="Polar residues" evidence="1">
    <location>
        <begin position="90"/>
        <end position="103"/>
    </location>
</feature>
<reference evidence="3" key="1">
    <citation type="submission" date="2015-11" db="EMBL/GenBank/DDBJ databases">
        <title>De novo transcriptome assembly of four potential Pierce s Disease insect vectors from Arizona vineyards.</title>
        <authorList>
            <person name="Tassone E.E."/>
        </authorList>
    </citation>
    <scope>NUCLEOTIDE SEQUENCE</scope>
</reference>
<proteinExistence type="predicted"/>